<sequence>MKENESISWHPSFAAALQLELKEYESQLNYILEYPLTNEPLKVDVIILNTAGKPIGKNIAHLFRKYNIVEYKSPKDYLSVGDFYKAIAYVYLYKFVSGGKEGTDSMDIHQMTLTLVALNKPAKLLHHLRKREKEVYLYQEGIYYIVGMDIPIQLVIQSELPKEENEYLTLLTDQLNEKEQLQHVLMDYLHDNKNQLYSAYLSCYF</sequence>
<dbReference type="AlphaFoldDB" id="A0A9W5TV71"/>
<dbReference type="RefSeq" id="WP_188724706.1">
    <property type="nucleotide sequence ID" value="NZ_BMJD01000003.1"/>
</dbReference>
<evidence type="ECO:0000313" key="1">
    <source>
        <dbReference type="EMBL" id="GGB32852.1"/>
    </source>
</evidence>
<keyword evidence="2" id="KW-1185">Reference proteome</keyword>
<protein>
    <submittedName>
        <fullName evidence="1">Uncharacterized protein</fullName>
    </submittedName>
</protein>
<reference evidence="1" key="2">
    <citation type="submission" date="2020-09" db="EMBL/GenBank/DDBJ databases">
        <authorList>
            <person name="Sun Q."/>
            <person name="Zhou Y."/>
        </authorList>
    </citation>
    <scope>NUCLEOTIDE SEQUENCE</scope>
    <source>
        <strain evidence="1">CGMCC 1.15454</strain>
    </source>
</reference>
<name>A0A9W5TV71_9BACI</name>
<proteinExistence type="predicted"/>
<evidence type="ECO:0000313" key="2">
    <source>
        <dbReference type="Proteomes" id="UP000621492"/>
    </source>
</evidence>
<gene>
    <name evidence="1" type="ORF">GCM10011409_07860</name>
</gene>
<reference evidence="1" key="1">
    <citation type="journal article" date="2014" name="Int. J. Syst. Evol. Microbiol.">
        <title>Complete genome sequence of Corynebacterium casei LMG S-19264T (=DSM 44701T), isolated from a smear-ripened cheese.</title>
        <authorList>
            <consortium name="US DOE Joint Genome Institute (JGI-PGF)"/>
            <person name="Walter F."/>
            <person name="Albersmeier A."/>
            <person name="Kalinowski J."/>
            <person name="Ruckert C."/>
        </authorList>
    </citation>
    <scope>NUCLEOTIDE SEQUENCE</scope>
    <source>
        <strain evidence="1">CGMCC 1.15454</strain>
    </source>
</reference>
<comment type="caution">
    <text evidence="1">The sequence shown here is derived from an EMBL/GenBank/DDBJ whole genome shotgun (WGS) entry which is preliminary data.</text>
</comment>
<dbReference type="Proteomes" id="UP000621492">
    <property type="component" value="Unassembled WGS sequence"/>
</dbReference>
<accession>A0A9W5TV71</accession>
<organism evidence="1 2">
    <name type="scientific">Lentibacillus populi</name>
    <dbReference type="NCBI Taxonomy" id="1827502"/>
    <lineage>
        <taxon>Bacteria</taxon>
        <taxon>Bacillati</taxon>
        <taxon>Bacillota</taxon>
        <taxon>Bacilli</taxon>
        <taxon>Bacillales</taxon>
        <taxon>Bacillaceae</taxon>
        <taxon>Lentibacillus</taxon>
    </lineage>
</organism>
<dbReference type="EMBL" id="BMJD01000003">
    <property type="protein sequence ID" value="GGB32852.1"/>
    <property type="molecule type" value="Genomic_DNA"/>
</dbReference>